<organism evidence="1 2">
    <name type="scientific">Mizuhopecten yessoensis</name>
    <name type="common">Japanese scallop</name>
    <name type="synonym">Patinopecten yessoensis</name>
    <dbReference type="NCBI Taxonomy" id="6573"/>
    <lineage>
        <taxon>Eukaryota</taxon>
        <taxon>Metazoa</taxon>
        <taxon>Spiralia</taxon>
        <taxon>Lophotrochozoa</taxon>
        <taxon>Mollusca</taxon>
        <taxon>Bivalvia</taxon>
        <taxon>Autobranchia</taxon>
        <taxon>Pteriomorphia</taxon>
        <taxon>Pectinida</taxon>
        <taxon>Pectinoidea</taxon>
        <taxon>Pectinidae</taxon>
        <taxon>Mizuhopecten</taxon>
    </lineage>
</organism>
<dbReference type="OrthoDB" id="6155072at2759"/>
<sequence length="303" mass="35493">MPRRILSDSNKGWSGWESRFNAALRMSKSSMLSTRVKNEQEGNRLSMKLRHIRKNKQRTENLSNKDIKETKDDFIKIIASGQVYRKHRFEKYDPYLKEIKERRTVVVDKFKDIKKATKSVRLANIIAKGRLLERPFNDLTPIPEESGAIPSQTRRESVFHPLDLSSSVGLRSSNSTQLTDHRDRLLSASSRVTDLASVRSEQLRVKEYSYKRIKRKAKTIIMSRDRTIFPGECKSTYEMRKFMAQEATDFIYSFSPEGRRKAQIDHLKREVQLPSFVDRTKSTSAIMRHFREYKSNRTLLEPI</sequence>
<comment type="caution">
    <text evidence="1">The sequence shown here is derived from an EMBL/GenBank/DDBJ whole genome shotgun (WGS) entry which is preliminary data.</text>
</comment>
<accession>A0A210PST4</accession>
<gene>
    <name evidence="1" type="ORF">KP79_PYT11111</name>
</gene>
<reference evidence="1 2" key="1">
    <citation type="journal article" date="2017" name="Nat. Ecol. Evol.">
        <title>Scallop genome provides insights into evolution of bilaterian karyotype and development.</title>
        <authorList>
            <person name="Wang S."/>
            <person name="Zhang J."/>
            <person name="Jiao W."/>
            <person name="Li J."/>
            <person name="Xun X."/>
            <person name="Sun Y."/>
            <person name="Guo X."/>
            <person name="Huan P."/>
            <person name="Dong B."/>
            <person name="Zhang L."/>
            <person name="Hu X."/>
            <person name="Sun X."/>
            <person name="Wang J."/>
            <person name="Zhao C."/>
            <person name="Wang Y."/>
            <person name="Wang D."/>
            <person name="Huang X."/>
            <person name="Wang R."/>
            <person name="Lv J."/>
            <person name="Li Y."/>
            <person name="Zhang Z."/>
            <person name="Liu B."/>
            <person name="Lu W."/>
            <person name="Hui Y."/>
            <person name="Liang J."/>
            <person name="Zhou Z."/>
            <person name="Hou R."/>
            <person name="Li X."/>
            <person name="Liu Y."/>
            <person name="Li H."/>
            <person name="Ning X."/>
            <person name="Lin Y."/>
            <person name="Zhao L."/>
            <person name="Xing Q."/>
            <person name="Dou J."/>
            <person name="Li Y."/>
            <person name="Mao J."/>
            <person name="Guo H."/>
            <person name="Dou H."/>
            <person name="Li T."/>
            <person name="Mu C."/>
            <person name="Jiang W."/>
            <person name="Fu Q."/>
            <person name="Fu X."/>
            <person name="Miao Y."/>
            <person name="Liu J."/>
            <person name="Yu Q."/>
            <person name="Li R."/>
            <person name="Liao H."/>
            <person name="Li X."/>
            <person name="Kong Y."/>
            <person name="Jiang Z."/>
            <person name="Chourrout D."/>
            <person name="Li R."/>
            <person name="Bao Z."/>
        </authorList>
    </citation>
    <scope>NUCLEOTIDE SEQUENCE [LARGE SCALE GENOMIC DNA]</scope>
    <source>
        <strain evidence="1 2">PY_sf001</strain>
    </source>
</reference>
<name>A0A210PST4_MIZYE</name>
<dbReference type="AlphaFoldDB" id="A0A210PST4"/>
<dbReference type="Proteomes" id="UP000242188">
    <property type="component" value="Unassembled WGS sequence"/>
</dbReference>
<evidence type="ECO:0000313" key="1">
    <source>
        <dbReference type="EMBL" id="OWF39522.1"/>
    </source>
</evidence>
<proteinExistence type="predicted"/>
<keyword evidence="2" id="KW-1185">Reference proteome</keyword>
<evidence type="ECO:0000313" key="2">
    <source>
        <dbReference type="Proteomes" id="UP000242188"/>
    </source>
</evidence>
<protein>
    <submittedName>
        <fullName evidence="1">Uncharacterized protein</fullName>
    </submittedName>
</protein>
<dbReference type="EMBL" id="NEDP02005523">
    <property type="protein sequence ID" value="OWF39522.1"/>
    <property type="molecule type" value="Genomic_DNA"/>
</dbReference>